<dbReference type="Pfam" id="PF00348">
    <property type="entry name" value="polyprenyl_synt"/>
    <property type="match status" value="1"/>
</dbReference>
<dbReference type="CDD" id="cd00867">
    <property type="entry name" value="Trans_IPPS"/>
    <property type="match status" value="1"/>
</dbReference>
<dbReference type="RefSeq" id="WP_380001059.1">
    <property type="nucleotide sequence ID" value="NZ_JBHSGN010000148.1"/>
</dbReference>
<dbReference type="PROSITE" id="PS00444">
    <property type="entry name" value="POLYPRENYL_SYNTHASE_2"/>
    <property type="match status" value="1"/>
</dbReference>
<dbReference type="InterPro" id="IPR008949">
    <property type="entry name" value="Isoprenoid_synthase_dom_sf"/>
</dbReference>
<evidence type="ECO:0000256" key="2">
    <source>
        <dbReference type="ARBA" id="ARBA00006706"/>
    </source>
</evidence>
<evidence type="ECO:0000256" key="3">
    <source>
        <dbReference type="ARBA" id="ARBA00022679"/>
    </source>
</evidence>
<evidence type="ECO:0000256" key="6">
    <source>
        <dbReference type="RuleBase" id="RU004466"/>
    </source>
</evidence>
<dbReference type="SUPFAM" id="SSF48576">
    <property type="entry name" value="Terpenoid synthases"/>
    <property type="match status" value="1"/>
</dbReference>
<evidence type="ECO:0000256" key="5">
    <source>
        <dbReference type="ARBA" id="ARBA00022842"/>
    </source>
</evidence>
<evidence type="ECO:0000313" key="8">
    <source>
        <dbReference type="Proteomes" id="UP001596023"/>
    </source>
</evidence>
<comment type="cofactor">
    <cofactor evidence="1">
        <name>Mg(2+)</name>
        <dbReference type="ChEBI" id="CHEBI:18420"/>
    </cofactor>
</comment>
<keyword evidence="8" id="KW-1185">Reference proteome</keyword>
<dbReference type="PANTHER" id="PTHR12001:SF85">
    <property type="entry name" value="SHORT CHAIN ISOPRENYL DIPHOSPHATE SYNTHASE"/>
    <property type="match status" value="1"/>
</dbReference>
<organism evidence="7 8">
    <name type="scientific">Dysgonomonas termitidis</name>
    <dbReference type="NCBI Taxonomy" id="1516126"/>
    <lineage>
        <taxon>Bacteria</taxon>
        <taxon>Pseudomonadati</taxon>
        <taxon>Bacteroidota</taxon>
        <taxon>Bacteroidia</taxon>
        <taxon>Bacteroidales</taxon>
        <taxon>Dysgonomonadaceae</taxon>
        <taxon>Dysgonomonas</taxon>
    </lineage>
</organism>
<dbReference type="PANTHER" id="PTHR12001">
    <property type="entry name" value="GERANYLGERANYL PYROPHOSPHATE SYNTHASE"/>
    <property type="match status" value="1"/>
</dbReference>
<dbReference type="SFLD" id="SFLDS00005">
    <property type="entry name" value="Isoprenoid_Synthase_Type_I"/>
    <property type="match status" value="1"/>
</dbReference>
<protein>
    <submittedName>
        <fullName evidence="7">Polyprenyl synthetase family protein</fullName>
        <ecNumber evidence="7">2.5.1.-</ecNumber>
    </submittedName>
</protein>
<name>A0ABV9L2S8_9BACT</name>
<keyword evidence="3 6" id="KW-0808">Transferase</keyword>
<proteinExistence type="inferred from homology"/>
<dbReference type="InterPro" id="IPR033749">
    <property type="entry name" value="Polyprenyl_synt_CS"/>
</dbReference>
<sequence length="325" mass="37473">MLIKKLIDKSKLFEDSLIHFLDERLSSYTEVRRQSLYPINDIGILFRPYLFCTGINMSNKKIESNYYDIAVAIELLQISTLIIDDIFDDSPIRNGQESMPKKFGIKNTVIIGELFRSLSNEIILKNQYINDSEKRKIIANLEEAYQKICIGQFWDLQYEKLPIITEEKYFEMIAYTTGYFIQKSFLSGAVIAGINEQKYHALSEYGLKLGTAYQLRDDLVNILTDGSNGKIIAEDLVAHKKRLPIIYVLNSPKYKTEFCRIWNKSSFSSNDIDILLDIIEKSKSVEYCISQLERLCKEAIDSIKPFKFGGQKKELIDLANLVCSI</sequence>
<dbReference type="EC" id="2.5.1.-" evidence="7"/>
<dbReference type="EMBL" id="JBHSGN010000148">
    <property type="protein sequence ID" value="MFC4676633.1"/>
    <property type="molecule type" value="Genomic_DNA"/>
</dbReference>
<evidence type="ECO:0000313" key="7">
    <source>
        <dbReference type="EMBL" id="MFC4676633.1"/>
    </source>
</evidence>
<evidence type="ECO:0000256" key="4">
    <source>
        <dbReference type="ARBA" id="ARBA00022723"/>
    </source>
</evidence>
<keyword evidence="4" id="KW-0479">Metal-binding</keyword>
<evidence type="ECO:0000256" key="1">
    <source>
        <dbReference type="ARBA" id="ARBA00001946"/>
    </source>
</evidence>
<comment type="caution">
    <text evidence="7">The sequence shown here is derived from an EMBL/GenBank/DDBJ whole genome shotgun (WGS) entry which is preliminary data.</text>
</comment>
<dbReference type="Gene3D" id="1.10.600.10">
    <property type="entry name" value="Farnesyl Diphosphate Synthase"/>
    <property type="match status" value="1"/>
</dbReference>
<gene>
    <name evidence="7" type="ORF">ACFO6W_23405</name>
</gene>
<dbReference type="Proteomes" id="UP001596023">
    <property type="component" value="Unassembled WGS sequence"/>
</dbReference>
<comment type="similarity">
    <text evidence="2 6">Belongs to the FPP/GGPP synthase family.</text>
</comment>
<dbReference type="GO" id="GO:0016740">
    <property type="term" value="F:transferase activity"/>
    <property type="evidence" value="ECO:0007669"/>
    <property type="project" value="UniProtKB-KW"/>
</dbReference>
<accession>A0ABV9L2S8</accession>
<keyword evidence="5" id="KW-0460">Magnesium</keyword>
<reference evidence="8" key="1">
    <citation type="journal article" date="2019" name="Int. J. Syst. Evol. Microbiol.">
        <title>The Global Catalogue of Microorganisms (GCM) 10K type strain sequencing project: providing services to taxonomists for standard genome sequencing and annotation.</title>
        <authorList>
            <consortium name="The Broad Institute Genomics Platform"/>
            <consortium name="The Broad Institute Genome Sequencing Center for Infectious Disease"/>
            <person name="Wu L."/>
            <person name="Ma J."/>
        </authorList>
    </citation>
    <scope>NUCLEOTIDE SEQUENCE [LARGE SCALE GENOMIC DNA]</scope>
    <source>
        <strain evidence="8">CCUG 66188</strain>
    </source>
</reference>
<dbReference type="InterPro" id="IPR000092">
    <property type="entry name" value="Polyprenyl_synt"/>
</dbReference>